<gene>
    <name evidence="1" type="ORF">CRLFYP8_00541</name>
</gene>
<proteinExistence type="predicted"/>
<sequence>MEFKKSFWRTRILCMIDSYNKISLKDKLDKEEILDDLNGKDTEYYLHVYLNVRNKYHKLTKKFINNQIGK</sequence>
<evidence type="ECO:0000313" key="1">
    <source>
        <dbReference type="EMBL" id="VYT57853.1"/>
    </source>
</evidence>
<reference evidence="1" key="1">
    <citation type="submission" date="2019-11" db="EMBL/GenBank/DDBJ databases">
        <authorList>
            <person name="Feng L."/>
        </authorList>
    </citation>
    <scope>NUCLEOTIDE SEQUENCE</scope>
    <source>
        <strain evidence="1">CramosumLFYP8</strain>
    </source>
</reference>
<dbReference type="RefSeq" id="WP_118249142.1">
    <property type="nucleotide sequence ID" value="NZ_CACRTL010000003.1"/>
</dbReference>
<organism evidence="1">
    <name type="scientific">Thomasclavelia ramosa</name>
    <dbReference type="NCBI Taxonomy" id="1547"/>
    <lineage>
        <taxon>Bacteria</taxon>
        <taxon>Bacillati</taxon>
        <taxon>Bacillota</taxon>
        <taxon>Erysipelotrichia</taxon>
        <taxon>Erysipelotrichales</taxon>
        <taxon>Coprobacillaceae</taxon>
        <taxon>Thomasclavelia</taxon>
    </lineage>
</organism>
<name>A0A6N2XV40_9FIRM</name>
<dbReference type="EMBL" id="CACRTL010000003">
    <property type="protein sequence ID" value="VYT57853.1"/>
    <property type="molecule type" value="Genomic_DNA"/>
</dbReference>
<dbReference type="AlphaFoldDB" id="A0A6N2XV40"/>
<protein>
    <submittedName>
        <fullName evidence="1">Uncharacterized protein</fullName>
    </submittedName>
</protein>
<accession>A0A6N2XV40</accession>